<keyword evidence="4" id="KW-1185">Reference proteome</keyword>
<protein>
    <submittedName>
        <fullName evidence="3">Uncharacterized protein</fullName>
    </submittedName>
</protein>
<name>A0A1R2C7B7_9CILI</name>
<feature type="chain" id="PRO_5012458406" evidence="2">
    <location>
        <begin position="18"/>
        <end position="586"/>
    </location>
</feature>
<feature type="compositionally biased region" description="Acidic residues" evidence="1">
    <location>
        <begin position="334"/>
        <end position="487"/>
    </location>
</feature>
<evidence type="ECO:0000313" key="4">
    <source>
        <dbReference type="Proteomes" id="UP000187209"/>
    </source>
</evidence>
<evidence type="ECO:0000313" key="3">
    <source>
        <dbReference type="EMBL" id="OMJ84912.1"/>
    </source>
</evidence>
<comment type="caution">
    <text evidence="3">The sequence shown here is derived from an EMBL/GenBank/DDBJ whole genome shotgun (WGS) entry which is preliminary data.</text>
</comment>
<evidence type="ECO:0000256" key="1">
    <source>
        <dbReference type="SAM" id="MobiDB-lite"/>
    </source>
</evidence>
<feature type="region of interest" description="Disordered" evidence="1">
    <location>
        <begin position="334"/>
        <end position="491"/>
    </location>
</feature>
<organism evidence="3 4">
    <name type="scientific">Stentor coeruleus</name>
    <dbReference type="NCBI Taxonomy" id="5963"/>
    <lineage>
        <taxon>Eukaryota</taxon>
        <taxon>Sar</taxon>
        <taxon>Alveolata</taxon>
        <taxon>Ciliophora</taxon>
        <taxon>Postciliodesmatophora</taxon>
        <taxon>Heterotrichea</taxon>
        <taxon>Heterotrichida</taxon>
        <taxon>Stentoridae</taxon>
        <taxon>Stentor</taxon>
    </lineage>
</organism>
<reference evidence="3 4" key="1">
    <citation type="submission" date="2016-11" db="EMBL/GenBank/DDBJ databases">
        <title>The macronuclear genome of Stentor coeruleus: a giant cell with tiny introns.</title>
        <authorList>
            <person name="Slabodnick M."/>
            <person name="Ruby J.G."/>
            <person name="Reiff S.B."/>
            <person name="Swart E.C."/>
            <person name="Gosai S."/>
            <person name="Prabakaran S."/>
            <person name="Witkowska E."/>
            <person name="Larue G.E."/>
            <person name="Fisher S."/>
            <person name="Freeman R.M."/>
            <person name="Gunawardena J."/>
            <person name="Chu W."/>
            <person name="Stover N.A."/>
            <person name="Gregory B.D."/>
            <person name="Nowacki M."/>
            <person name="Derisi J."/>
            <person name="Roy S.W."/>
            <person name="Marshall W.F."/>
            <person name="Sood P."/>
        </authorList>
    </citation>
    <scope>NUCLEOTIDE SEQUENCE [LARGE SCALE GENOMIC DNA]</scope>
    <source>
        <strain evidence="3">WM001</strain>
    </source>
</reference>
<dbReference type="Proteomes" id="UP000187209">
    <property type="component" value="Unassembled WGS sequence"/>
</dbReference>
<gene>
    <name evidence="3" type="ORF">SteCoe_13897</name>
</gene>
<evidence type="ECO:0000256" key="2">
    <source>
        <dbReference type="SAM" id="SignalP"/>
    </source>
</evidence>
<proteinExistence type="predicted"/>
<sequence length="586" mass="64404">MVKKIMISLFLISLAYSAQPSIQSSLLHVNHETIELLQVQGTDTTEEMVCTCLPEDDVILETEDDTPPFENEEECADAFSIVVTCEGDNCTVTDTSDTIDFEVDCDSEDQCLTDINLNVVNSAPEVETELAIPVFLQQDESDDGSCLEEVHATITCEDGGDCSITDDSEEFDFEVVSNEDGILDVIVVDSDMEAEECSEEVTVTITCDGESCVVSDDSSTYDLSVDEDDIEITDIDVDSDNEPVEAECVEDVVVTITCTDGICVASDDSDNYDVSLSDDSGDELVLDVVEVGLEGEDCTEIAQLDIECDGGVCVVDDDTSAADAIATVDEVIEIVDEDEDDDEESEEDLDDEEEILEDLDDAEEENEDDNDFAEESEDIDDIEEAAEDLDDNDEITEDVDDNLPIIDTDDEATEDLDDAENEIEDLDDEANENEDDNDDEEELEDMDDPMEEIEDQDDDEEIVEDEDDDEEAIEDLDDPEEECEEGTDEVHLTIECTDGVDCDVSDDSDEYDFVVTNVGDDQIDIVLLPEGLDESECTETVTVTMSCDGEGCEVESNSDSYDLGIEDNTLVAQEIDTPTFLSLQSN</sequence>
<keyword evidence="2" id="KW-0732">Signal</keyword>
<dbReference type="AlphaFoldDB" id="A0A1R2C7B7"/>
<dbReference type="EMBL" id="MPUH01000254">
    <property type="protein sequence ID" value="OMJ84912.1"/>
    <property type="molecule type" value="Genomic_DNA"/>
</dbReference>
<accession>A0A1R2C7B7</accession>
<feature type="signal peptide" evidence="2">
    <location>
        <begin position="1"/>
        <end position="17"/>
    </location>
</feature>